<dbReference type="InterPro" id="IPR040234">
    <property type="entry name" value="QC/QCL"/>
</dbReference>
<keyword evidence="1" id="KW-0808">Transferase</keyword>
<dbReference type="Gene3D" id="3.40.630.10">
    <property type="entry name" value="Zn peptidases"/>
    <property type="match status" value="1"/>
</dbReference>
<dbReference type="SUPFAM" id="SSF53187">
    <property type="entry name" value="Zn-dependent exopeptidases"/>
    <property type="match status" value="1"/>
</dbReference>
<reference evidence="4" key="1">
    <citation type="submission" date="2021-04" db="EMBL/GenBank/DDBJ databases">
        <title>Luteolibacter sp. 32A isolated from the skin of an Anderson's salamander (Ambystoma andersonii).</title>
        <authorList>
            <person name="Spergser J."/>
            <person name="Busse H.-J."/>
        </authorList>
    </citation>
    <scope>NUCLEOTIDE SEQUENCE</scope>
    <source>
        <strain evidence="4">32A</strain>
    </source>
</reference>
<dbReference type="Pfam" id="PF04389">
    <property type="entry name" value="Peptidase_M28"/>
    <property type="match status" value="1"/>
</dbReference>
<keyword evidence="5" id="KW-1185">Reference proteome</keyword>
<evidence type="ECO:0000256" key="2">
    <source>
        <dbReference type="ARBA" id="ARBA00023315"/>
    </source>
</evidence>
<feature type="domain" description="Peptidase M28" evidence="3">
    <location>
        <begin position="93"/>
        <end position="300"/>
    </location>
</feature>
<sequence length="311" mass="33931">MKQRVVLVLIAAIVIAVAGVVGWRLRSSTGGDLGQNAYQHTAAILAIGPRPPGSQGLAKVRAYVKGELEKSGWSVKEQTFKRPTLKGEVEFVNVRARYSKKNTDVWNGSREGLLCAHIDSKDIPGIEFLGADDAASACAAIVEIARHLSVEKPEQAEKLELVFFDGEEGFSDTITTVDGLFGSREYVSLWRGQAQKPRFGILLDMIGHNNLKITLPGDSPVFLKDHVLAAAEEENVRKHFSVSDYSITDDHVPLNQVGIPTIDVIGDFSNFNWWHNKGGGKDDLSVISADSLDKSIRVTIRTLDRLLGKGG</sequence>
<organism evidence="4 5">
    <name type="scientific">Luteolibacter ambystomatis</name>
    <dbReference type="NCBI Taxonomy" id="2824561"/>
    <lineage>
        <taxon>Bacteria</taxon>
        <taxon>Pseudomonadati</taxon>
        <taxon>Verrucomicrobiota</taxon>
        <taxon>Verrucomicrobiia</taxon>
        <taxon>Verrucomicrobiales</taxon>
        <taxon>Verrucomicrobiaceae</taxon>
        <taxon>Luteolibacter</taxon>
    </lineage>
</organism>
<dbReference type="GO" id="GO:0008270">
    <property type="term" value="F:zinc ion binding"/>
    <property type="evidence" value="ECO:0007669"/>
    <property type="project" value="TreeGrafter"/>
</dbReference>
<keyword evidence="2" id="KW-0012">Acyltransferase</keyword>
<evidence type="ECO:0000313" key="5">
    <source>
        <dbReference type="Proteomes" id="UP000676169"/>
    </source>
</evidence>
<dbReference type="PANTHER" id="PTHR12283:SF6">
    <property type="entry name" value="GLUTAMINYL-PEPTIDE CYCLOTRANSFERASE-RELATED"/>
    <property type="match status" value="1"/>
</dbReference>
<dbReference type="PANTHER" id="PTHR12283">
    <property type="entry name" value="GLUTAMINYL-PEPTIDE CYCLOTRANSFERASE"/>
    <property type="match status" value="1"/>
</dbReference>
<gene>
    <name evidence="4" type="ORF">KBB96_12380</name>
</gene>
<protein>
    <submittedName>
        <fullName evidence="4">M28 family peptidase</fullName>
    </submittedName>
</protein>
<evidence type="ECO:0000313" key="4">
    <source>
        <dbReference type="EMBL" id="QUE49668.1"/>
    </source>
</evidence>
<dbReference type="RefSeq" id="WP_211629757.1">
    <property type="nucleotide sequence ID" value="NZ_CP073100.1"/>
</dbReference>
<dbReference type="InterPro" id="IPR007484">
    <property type="entry name" value="Peptidase_M28"/>
</dbReference>
<dbReference type="KEGG" id="lamb:KBB96_12380"/>
<dbReference type="GO" id="GO:0016603">
    <property type="term" value="F:glutaminyl-peptide cyclotransferase activity"/>
    <property type="evidence" value="ECO:0007669"/>
    <property type="project" value="TreeGrafter"/>
</dbReference>
<evidence type="ECO:0000259" key="3">
    <source>
        <dbReference type="Pfam" id="PF04389"/>
    </source>
</evidence>
<dbReference type="EMBL" id="CP073100">
    <property type="protein sequence ID" value="QUE49668.1"/>
    <property type="molecule type" value="Genomic_DNA"/>
</dbReference>
<dbReference type="Proteomes" id="UP000676169">
    <property type="component" value="Chromosome"/>
</dbReference>
<dbReference type="AlphaFoldDB" id="A0A975G648"/>
<accession>A0A975G648</accession>
<evidence type="ECO:0000256" key="1">
    <source>
        <dbReference type="ARBA" id="ARBA00022679"/>
    </source>
</evidence>
<proteinExistence type="predicted"/>
<name>A0A975G648_9BACT</name>